<reference evidence="4 5" key="2">
    <citation type="journal article" date="2022" name="Mol. Biol. Evol.">
        <title>Comparative Genomics Reveals Insights into the Divergent Evolution of Astigmatic Mites and Household Pest Adaptations.</title>
        <authorList>
            <person name="Xiong Q."/>
            <person name="Wan A.T."/>
            <person name="Liu X."/>
            <person name="Fung C.S."/>
            <person name="Xiao X."/>
            <person name="Malainual N."/>
            <person name="Hou J."/>
            <person name="Wang L."/>
            <person name="Wang M."/>
            <person name="Yang K.Y."/>
            <person name="Cui Y."/>
            <person name="Leung E.L."/>
            <person name="Nong W."/>
            <person name="Shin S.K."/>
            <person name="Au S.W."/>
            <person name="Jeong K.Y."/>
            <person name="Chew F.T."/>
            <person name="Hui J.H."/>
            <person name="Leung T.F."/>
            <person name="Tungtrongchitr A."/>
            <person name="Zhong N."/>
            <person name="Liu Z."/>
            <person name="Tsui S.K."/>
        </authorList>
    </citation>
    <scope>NUCLEOTIDE SEQUENCE [LARGE SCALE GENOMIC DNA]</scope>
    <source>
        <strain evidence="4">Derp</strain>
    </source>
</reference>
<dbReference type="Proteomes" id="UP000887458">
    <property type="component" value="Unassembled WGS sequence"/>
</dbReference>
<dbReference type="PANTHER" id="PTHR47331">
    <property type="entry name" value="PHD-TYPE DOMAIN-CONTAINING PROTEIN"/>
    <property type="match status" value="1"/>
</dbReference>
<dbReference type="Pfam" id="PF05380">
    <property type="entry name" value="Peptidase_A17"/>
    <property type="match status" value="1"/>
</dbReference>
<dbReference type="Gene3D" id="3.10.10.10">
    <property type="entry name" value="HIV Type 1 Reverse Transcriptase, subunit A, domain 1"/>
    <property type="match status" value="1"/>
</dbReference>
<feature type="compositionally biased region" description="Basic and acidic residues" evidence="2">
    <location>
        <begin position="137"/>
        <end position="147"/>
    </location>
</feature>
<protein>
    <recommendedName>
        <fullName evidence="3">CCHC-type domain-containing protein</fullName>
    </recommendedName>
</protein>
<feature type="region of interest" description="Disordered" evidence="2">
    <location>
        <begin position="136"/>
        <end position="177"/>
    </location>
</feature>
<dbReference type="Gene3D" id="2.40.70.10">
    <property type="entry name" value="Acid Proteases"/>
    <property type="match status" value="1"/>
</dbReference>
<dbReference type="InterPro" id="IPR008042">
    <property type="entry name" value="Retrotrans_Pao"/>
</dbReference>
<evidence type="ECO:0000256" key="2">
    <source>
        <dbReference type="SAM" id="MobiDB-lite"/>
    </source>
</evidence>
<dbReference type="SMART" id="SM00343">
    <property type="entry name" value="ZnF_C2HC"/>
    <property type="match status" value="1"/>
</dbReference>
<reference evidence="4 5" key="1">
    <citation type="journal article" date="2018" name="J. Allergy Clin. Immunol.">
        <title>High-quality assembly of Dermatophagoides pteronyssinus genome and transcriptome reveals a wide range of novel allergens.</title>
        <authorList>
            <person name="Liu X.Y."/>
            <person name="Yang K.Y."/>
            <person name="Wang M.Q."/>
            <person name="Kwok J.S."/>
            <person name="Zeng X."/>
            <person name="Yang Z."/>
            <person name="Xiao X.J."/>
            <person name="Lau C.P."/>
            <person name="Li Y."/>
            <person name="Huang Z.M."/>
            <person name="Ba J.G."/>
            <person name="Yim A.K."/>
            <person name="Ouyang C.Y."/>
            <person name="Ngai S.M."/>
            <person name="Chan T.F."/>
            <person name="Leung E.L."/>
            <person name="Liu L."/>
            <person name="Liu Z.G."/>
            <person name="Tsui S.K."/>
        </authorList>
    </citation>
    <scope>NUCLEOTIDE SEQUENCE [LARGE SCALE GENOMIC DNA]</scope>
    <source>
        <strain evidence="4">Derp</strain>
    </source>
</reference>
<evidence type="ECO:0000259" key="3">
    <source>
        <dbReference type="PROSITE" id="PS50158"/>
    </source>
</evidence>
<evidence type="ECO:0000256" key="1">
    <source>
        <dbReference type="PROSITE-ProRule" id="PRU00047"/>
    </source>
</evidence>
<dbReference type="InterPro" id="IPR043128">
    <property type="entry name" value="Rev_trsase/Diguanyl_cyclase"/>
</dbReference>
<name>A0ABQ8J3M5_DERPT</name>
<keyword evidence="1" id="KW-0863">Zinc-finger</keyword>
<dbReference type="PROSITE" id="PS50158">
    <property type="entry name" value="ZF_CCHC"/>
    <property type="match status" value="1"/>
</dbReference>
<comment type="caution">
    <text evidence="4">The sequence shown here is derived from an EMBL/GenBank/DDBJ whole genome shotgun (WGS) entry which is preliminary data.</text>
</comment>
<keyword evidence="1" id="KW-0862">Zinc</keyword>
<gene>
    <name evidence="4" type="ORF">DERP_015273</name>
</gene>
<dbReference type="CDD" id="cd00303">
    <property type="entry name" value="retropepsin_like"/>
    <property type="match status" value="1"/>
</dbReference>
<proteinExistence type="predicted"/>
<dbReference type="SUPFAM" id="SSF56672">
    <property type="entry name" value="DNA/RNA polymerases"/>
    <property type="match status" value="1"/>
</dbReference>
<accession>A0ABQ8J3M5</accession>
<keyword evidence="5" id="KW-1185">Reference proteome</keyword>
<dbReference type="InterPro" id="IPR001878">
    <property type="entry name" value="Znf_CCHC"/>
</dbReference>
<feature type="domain" description="CCHC-type" evidence="3">
    <location>
        <begin position="420"/>
        <end position="433"/>
    </location>
</feature>
<dbReference type="InterPro" id="IPR021109">
    <property type="entry name" value="Peptidase_aspartic_dom_sf"/>
</dbReference>
<organism evidence="4 5">
    <name type="scientific">Dermatophagoides pteronyssinus</name>
    <name type="common">European house dust mite</name>
    <dbReference type="NCBI Taxonomy" id="6956"/>
    <lineage>
        <taxon>Eukaryota</taxon>
        <taxon>Metazoa</taxon>
        <taxon>Ecdysozoa</taxon>
        <taxon>Arthropoda</taxon>
        <taxon>Chelicerata</taxon>
        <taxon>Arachnida</taxon>
        <taxon>Acari</taxon>
        <taxon>Acariformes</taxon>
        <taxon>Sarcoptiformes</taxon>
        <taxon>Astigmata</taxon>
        <taxon>Psoroptidia</taxon>
        <taxon>Analgoidea</taxon>
        <taxon>Pyroglyphidae</taxon>
        <taxon>Dermatophagoidinae</taxon>
        <taxon>Dermatophagoides</taxon>
    </lineage>
</organism>
<keyword evidence="1" id="KW-0479">Metal-binding</keyword>
<dbReference type="InterPro" id="IPR043502">
    <property type="entry name" value="DNA/RNA_pol_sf"/>
</dbReference>
<dbReference type="Pfam" id="PF18701">
    <property type="entry name" value="DUF5641"/>
    <property type="match status" value="1"/>
</dbReference>
<dbReference type="EMBL" id="NJHN03000079">
    <property type="protein sequence ID" value="KAH9417154.1"/>
    <property type="molecule type" value="Genomic_DNA"/>
</dbReference>
<dbReference type="Gene3D" id="3.30.70.270">
    <property type="match status" value="1"/>
</dbReference>
<dbReference type="InterPro" id="IPR040676">
    <property type="entry name" value="DUF5641"/>
</dbReference>
<dbReference type="PANTHER" id="PTHR47331:SF5">
    <property type="entry name" value="RIBONUCLEASE H"/>
    <property type="match status" value="1"/>
</dbReference>
<evidence type="ECO:0000313" key="5">
    <source>
        <dbReference type="Proteomes" id="UP000887458"/>
    </source>
</evidence>
<evidence type="ECO:0000313" key="4">
    <source>
        <dbReference type="EMBL" id="KAH9417154.1"/>
    </source>
</evidence>
<sequence length="1457" mass="171089">MTTLIRRIQLAEFNLFRRQIPMKIDEIEELYVEYCNAVAEIINDDEDNVEIDRLMAQKEVVDRMFAYIRTIQMIQKCIADYETRKSIAMDVDDIKDRIKLIKSIQKQFPQIERRQRDLINKWAAIEVAMYKNISEQSIKRQEQDDGRSTPIDESIQDTGEAVLNPQPPTWSNYTRWNPRPGSVRIQAKQIQKFSGDPIDYHKFREDIEHYIIDNPEIDGAKNKLKEIQDLLPTKHRYLLNRIDRRNPKMDEIKKVLDQHYGGRHQIIPALTRKIQSAPYLSARPQLKDYEEMLEVVISIVDTLNLTNLKSEDYHLSTFVMSKIDEIHHHHIGDEYELNLDHIEKFLRRGLNRKQALTARMNTNPYIMRERQRVINGTQPSNGRMTTNPNGCFFQDGDHTTDECQLTMDQRRQFIMSNRLCLKCGQEGHNSRECATTNRCHICGRNHVSYLCYQQTTIHRRTETDRSVNNQLINSTTAEPAATSSQPSLLTLNGQSMHKTLVTEINGETVRVVFDEGASSSFVSSRLAEKWNVEKIRTEPIVMETLSNTGPTTTGHLMVKVKMPTWDGQYKELEFRISDEIDKLQFECIDADQQEYIRRLEIDFKDEQRPVEMLIGLDNINQIQLAEERRLPKNVIAKRTTIGWVVYGVSKITNMLRNLNQSPMMESTLNVDVETEEKVEKFIDDHGNNQNVEYSATSEKYEVKLPFSPNKEIESKTEKTREQAMELTVAVISDIKVAFYSIVIQEEHRKFVNLLWANQNEQLICHQFNRLPLGLSSSTLTSYSVIQNHFEKHQNRHPQTVHAVKNGSYVDDLVLSTPTTNEEIGRATSMEFRKWRSSDETLNQLWSDGLAENEVHRIESESDNMKVMMPEFESRRTTKQILLQHPSIDDLFGWALASTLKLRSLIYKIWIMKYDWNDELEESLRNEIQKAMSDIDESKSFEFQKRILDDYTTDLELSNFVSTNQDAIDAGCYLSNQNQISFTYAESKRIKPIKIVSGELWVFTVGENISQTVLEILHLKRTMVRSNSMDNVKRLEDDINKSHRLKLTEIVNEQPISIMMQVTKNVSKEKRLDIARLDLTTKRSYQSWVELVQKQSDEWKKSIDDNNDELTLLIKLHQQQFIDEQFKETKLWFHDESGLAWCLTRLERMELEYNEKYPIIWPTCERNKAFVRCLHQKDEHGSVTDSLSNLSLKHFVLGAQQLLITIKKRCAKYRQISSKPLKVFTRFYEILVKAMTSRLRNIVWQTEPETRNMLLASYRVQSMMNSRPRMQTELHRLTMNHLVYGNNQRFLLISPWKDIADYLLVKYWQRTERMINGAYRDVHLKKLQLYRKNNKHYEYVNVGDQVLLVNDITPIGSWRAGRVMERISNKDDVYKIQVDGRVVERPVRKIELLEEEGKNVADTTNMTNQTGIDIYRTFDYRQLMCDDYKKQSRLNIVLLFCRQYTMNYIILLSCVHFS</sequence>